<dbReference type="Proteomes" id="UP001054945">
    <property type="component" value="Unassembled WGS sequence"/>
</dbReference>
<proteinExistence type="predicted"/>
<organism evidence="1 2">
    <name type="scientific">Caerostris extrusa</name>
    <name type="common">Bark spider</name>
    <name type="synonym">Caerostris bankana</name>
    <dbReference type="NCBI Taxonomy" id="172846"/>
    <lineage>
        <taxon>Eukaryota</taxon>
        <taxon>Metazoa</taxon>
        <taxon>Ecdysozoa</taxon>
        <taxon>Arthropoda</taxon>
        <taxon>Chelicerata</taxon>
        <taxon>Arachnida</taxon>
        <taxon>Araneae</taxon>
        <taxon>Araneomorphae</taxon>
        <taxon>Entelegynae</taxon>
        <taxon>Araneoidea</taxon>
        <taxon>Araneidae</taxon>
        <taxon>Caerostris</taxon>
    </lineage>
</organism>
<name>A0AAV4QQ32_CAEEX</name>
<evidence type="ECO:0000313" key="2">
    <source>
        <dbReference type="Proteomes" id="UP001054945"/>
    </source>
</evidence>
<evidence type="ECO:0000313" key="1">
    <source>
        <dbReference type="EMBL" id="GIY10491.1"/>
    </source>
</evidence>
<dbReference type="AlphaFoldDB" id="A0AAV4QQ32"/>
<sequence length="77" mass="9067">MLLSDAESDECGQSQLPLNNHYTLHCFPPLLQRLDGFVFSFYIYRYQMMMQLPNGVMCQIHKLRTGEKARAFCKRSF</sequence>
<comment type="caution">
    <text evidence="1">The sequence shown here is derived from an EMBL/GenBank/DDBJ whole genome shotgun (WGS) entry which is preliminary data.</text>
</comment>
<dbReference type="EMBL" id="BPLR01006531">
    <property type="protein sequence ID" value="GIY10491.1"/>
    <property type="molecule type" value="Genomic_DNA"/>
</dbReference>
<reference evidence="1 2" key="1">
    <citation type="submission" date="2021-06" db="EMBL/GenBank/DDBJ databases">
        <title>Caerostris extrusa draft genome.</title>
        <authorList>
            <person name="Kono N."/>
            <person name="Arakawa K."/>
        </authorList>
    </citation>
    <scope>NUCLEOTIDE SEQUENCE [LARGE SCALE GENOMIC DNA]</scope>
</reference>
<protein>
    <submittedName>
        <fullName evidence="1">Uncharacterized protein</fullName>
    </submittedName>
</protein>
<gene>
    <name evidence="1" type="ORF">CEXT_358631</name>
</gene>
<keyword evidence="2" id="KW-1185">Reference proteome</keyword>
<accession>A0AAV4QQ32</accession>